<accession>A0A059B1A5</accession>
<dbReference type="AlphaFoldDB" id="A0A059B1A5"/>
<proteinExistence type="predicted"/>
<dbReference type="Gramene" id="KCW59420">
    <property type="protein sequence ID" value="KCW59420"/>
    <property type="gene ID" value="EUGRSUZ_H02143"/>
</dbReference>
<name>A0A059B1A5_EUCGR</name>
<evidence type="ECO:0000313" key="1">
    <source>
        <dbReference type="EMBL" id="KCW59420.1"/>
    </source>
</evidence>
<reference evidence="1" key="1">
    <citation type="submission" date="2013-07" db="EMBL/GenBank/DDBJ databases">
        <title>The genome of Eucalyptus grandis.</title>
        <authorList>
            <person name="Schmutz J."/>
            <person name="Hayes R."/>
            <person name="Myburg A."/>
            <person name="Tuskan G."/>
            <person name="Grattapaglia D."/>
            <person name="Rokhsar D.S."/>
        </authorList>
    </citation>
    <scope>NUCLEOTIDE SEQUENCE</scope>
    <source>
        <tissue evidence="1">Leaf extractions</tissue>
    </source>
</reference>
<gene>
    <name evidence="1" type="ORF">EUGRSUZ_H02143</name>
</gene>
<dbReference type="InParanoid" id="A0A059B1A5"/>
<dbReference type="EMBL" id="KK198760">
    <property type="protein sequence ID" value="KCW59420.1"/>
    <property type="molecule type" value="Genomic_DNA"/>
</dbReference>
<protein>
    <submittedName>
        <fullName evidence="1">Uncharacterized protein</fullName>
    </submittedName>
</protein>
<organism evidence="1">
    <name type="scientific">Eucalyptus grandis</name>
    <name type="common">Flooded gum</name>
    <dbReference type="NCBI Taxonomy" id="71139"/>
    <lineage>
        <taxon>Eukaryota</taxon>
        <taxon>Viridiplantae</taxon>
        <taxon>Streptophyta</taxon>
        <taxon>Embryophyta</taxon>
        <taxon>Tracheophyta</taxon>
        <taxon>Spermatophyta</taxon>
        <taxon>Magnoliopsida</taxon>
        <taxon>eudicotyledons</taxon>
        <taxon>Gunneridae</taxon>
        <taxon>Pentapetalae</taxon>
        <taxon>rosids</taxon>
        <taxon>malvids</taxon>
        <taxon>Myrtales</taxon>
        <taxon>Myrtaceae</taxon>
        <taxon>Myrtoideae</taxon>
        <taxon>Eucalypteae</taxon>
        <taxon>Eucalyptus</taxon>
    </lineage>
</organism>
<sequence>MPEQFVLVEDGTISFMASQDLYDKFLGLALCVVFNVEDRGKEISFELVPNVNGERRNVLSGILGSFDSDHMWIQYLKSNVLWGLLEGGVDFDQFEESYLQFSLRIRVSGGTVKKLGYVLRCGQLEDDLKVVLEDNQFVDSTALCEDIDGSTGLREFLRKCHLPIEKLGNSGSESESEDD</sequence>